<accession>A0ABW5TT49</accession>
<dbReference type="RefSeq" id="WP_379045706.1">
    <property type="nucleotide sequence ID" value="NZ_JBHSKW010000056.1"/>
</dbReference>
<sequence length="390" mass="45283">MKVAIVEICEPNHYTAVKALGLTYASDLQNEVSIYTLAHFKTLDTLVNNANIQLIKKTEAQTILEFLEQINDAGFNTIHINTVSKYYSHFAAVNWKNLVLTVHNIDIWFNNPLNNQFALLKYRVFNTKGNIKQTFYLPIKYFTKEYFWQKQRVKMLTKIISQNQKVLVYSEAQKKTLSKYLSAKQVVVFPFCVREVTADLSVNNKFLRVCIPGSVDNHRRDYDGLFELLKKNHLLFANQICFDLLGYIPKTETTIIPQIKELEKLGIQIIYNQNFIDDKEYNERLQLCDVILGNLQASLNHQSKYGETKETGVVFNMIKAAKPGIFPNFYPVEEILKPICLLYSSDLEQLLLGLIKDNTQLHTLKQKAIEISKFYEPQYLYPKLIKQILN</sequence>
<proteinExistence type="predicted"/>
<dbReference type="SUPFAM" id="SSF53756">
    <property type="entry name" value="UDP-Glycosyltransferase/glycogen phosphorylase"/>
    <property type="match status" value="1"/>
</dbReference>
<protein>
    <submittedName>
        <fullName evidence="1">Uncharacterized protein</fullName>
    </submittedName>
</protein>
<keyword evidence="2" id="KW-1185">Reference proteome</keyword>
<organism evidence="1 2">
    <name type="scientific">Pedobacter alpinus</name>
    <dbReference type="NCBI Taxonomy" id="1590643"/>
    <lineage>
        <taxon>Bacteria</taxon>
        <taxon>Pseudomonadati</taxon>
        <taxon>Bacteroidota</taxon>
        <taxon>Sphingobacteriia</taxon>
        <taxon>Sphingobacteriales</taxon>
        <taxon>Sphingobacteriaceae</taxon>
        <taxon>Pedobacter</taxon>
    </lineage>
</organism>
<reference evidence="2" key="1">
    <citation type="journal article" date="2019" name="Int. J. Syst. Evol. Microbiol.">
        <title>The Global Catalogue of Microorganisms (GCM) 10K type strain sequencing project: providing services to taxonomists for standard genome sequencing and annotation.</title>
        <authorList>
            <consortium name="The Broad Institute Genomics Platform"/>
            <consortium name="The Broad Institute Genome Sequencing Center for Infectious Disease"/>
            <person name="Wu L."/>
            <person name="Ma J."/>
        </authorList>
    </citation>
    <scope>NUCLEOTIDE SEQUENCE [LARGE SCALE GENOMIC DNA]</scope>
    <source>
        <strain evidence="2">KCTC 42456</strain>
    </source>
</reference>
<name>A0ABW5TT49_9SPHI</name>
<dbReference type="Proteomes" id="UP001597546">
    <property type="component" value="Unassembled WGS sequence"/>
</dbReference>
<evidence type="ECO:0000313" key="2">
    <source>
        <dbReference type="Proteomes" id="UP001597546"/>
    </source>
</evidence>
<dbReference type="EMBL" id="JBHULV010000024">
    <property type="protein sequence ID" value="MFD2731675.1"/>
    <property type="molecule type" value="Genomic_DNA"/>
</dbReference>
<gene>
    <name evidence="1" type="ORF">ACFSSE_08140</name>
</gene>
<comment type="caution">
    <text evidence="1">The sequence shown here is derived from an EMBL/GenBank/DDBJ whole genome shotgun (WGS) entry which is preliminary data.</text>
</comment>
<evidence type="ECO:0000313" key="1">
    <source>
        <dbReference type="EMBL" id="MFD2731675.1"/>
    </source>
</evidence>